<name>D4DEK0_TRIVH</name>
<sequence length="78" mass="9212">MKKREADKEEEREEEEEEEDDDDDADGEKKTKDESFLRNVFRVWSILTTAAGGDEGETRRDETRRETEKGRRMRGDGE</sequence>
<evidence type="ECO:0000313" key="2">
    <source>
        <dbReference type="EMBL" id="EFE39724.1"/>
    </source>
</evidence>
<evidence type="ECO:0000313" key="3">
    <source>
        <dbReference type="Proteomes" id="UP000008383"/>
    </source>
</evidence>
<feature type="compositionally biased region" description="Basic and acidic residues" evidence="1">
    <location>
        <begin position="56"/>
        <end position="78"/>
    </location>
</feature>
<dbReference type="Proteomes" id="UP000008383">
    <property type="component" value="Unassembled WGS sequence"/>
</dbReference>
<gene>
    <name evidence="2" type="ORF">TRV_05567</name>
</gene>
<accession>D4DEK0</accession>
<dbReference type="HOGENOM" id="CLU_2623782_0_0_1"/>
<dbReference type="EMBL" id="ACYE01000298">
    <property type="protein sequence ID" value="EFE39724.1"/>
    <property type="molecule type" value="Genomic_DNA"/>
</dbReference>
<dbReference type="KEGG" id="tve:TRV_05567"/>
<comment type="caution">
    <text evidence="2">The sequence shown here is derived from an EMBL/GenBank/DDBJ whole genome shotgun (WGS) entry which is preliminary data.</text>
</comment>
<proteinExistence type="predicted"/>
<protein>
    <submittedName>
        <fullName evidence="2">Uncharacterized protein</fullName>
    </submittedName>
</protein>
<feature type="region of interest" description="Disordered" evidence="1">
    <location>
        <begin position="1"/>
        <end position="35"/>
    </location>
</feature>
<dbReference type="AlphaFoldDB" id="D4DEK0"/>
<dbReference type="GeneID" id="9584081"/>
<feature type="compositionally biased region" description="Acidic residues" evidence="1">
    <location>
        <begin position="10"/>
        <end position="26"/>
    </location>
</feature>
<keyword evidence="3" id="KW-1185">Reference proteome</keyword>
<organism evidence="2 3">
    <name type="scientific">Trichophyton verrucosum (strain HKI 0517)</name>
    <dbReference type="NCBI Taxonomy" id="663202"/>
    <lineage>
        <taxon>Eukaryota</taxon>
        <taxon>Fungi</taxon>
        <taxon>Dikarya</taxon>
        <taxon>Ascomycota</taxon>
        <taxon>Pezizomycotina</taxon>
        <taxon>Eurotiomycetes</taxon>
        <taxon>Eurotiomycetidae</taxon>
        <taxon>Onygenales</taxon>
        <taxon>Arthrodermataceae</taxon>
        <taxon>Trichophyton</taxon>
    </lineage>
</organism>
<evidence type="ECO:0000256" key="1">
    <source>
        <dbReference type="SAM" id="MobiDB-lite"/>
    </source>
</evidence>
<dbReference type="RefSeq" id="XP_003020342.1">
    <property type="nucleotide sequence ID" value="XM_003020296.1"/>
</dbReference>
<feature type="region of interest" description="Disordered" evidence="1">
    <location>
        <begin position="47"/>
        <end position="78"/>
    </location>
</feature>
<reference evidence="3" key="1">
    <citation type="journal article" date="2011" name="Genome Biol.">
        <title>Comparative and functional genomics provide insights into the pathogenicity of dermatophytic fungi.</title>
        <authorList>
            <person name="Burmester A."/>
            <person name="Shelest E."/>
            <person name="Gloeckner G."/>
            <person name="Heddergott C."/>
            <person name="Schindler S."/>
            <person name="Staib P."/>
            <person name="Heidel A."/>
            <person name="Felder M."/>
            <person name="Petzold A."/>
            <person name="Szafranski K."/>
            <person name="Feuermann M."/>
            <person name="Pedruzzi I."/>
            <person name="Priebe S."/>
            <person name="Groth M."/>
            <person name="Winkler R."/>
            <person name="Li W."/>
            <person name="Kniemeyer O."/>
            <person name="Schroeckh V."/>
            <person name="Hertweck C."/>
            <person name="Hube B."/>
            <person name="White T.C."/>
            <person name="Platzer M."/>
            <person name="Guthke R."/>
            <person name="Heitman J."/>
            <person name="Woestemeyer J."/>
            <person name="Zipfel P.F."/>
            <person name="Monod M."/>
            <person name="Brakhage A.A."/>
        </authorList>
    </citation>
    <scope>NUCLEOTIDE SEQUENCE [LARGE SCALE GENOMIC DNA]</scope>
    <source>
        <strain evidence="3">HKI 0517</strain>
    </source>
</reference>